<gene>
    <name evidence="1" type="ORF">OA86_14970</name>
</gene>
<comment type="caution">
    <text evidence="1">The sequence shown here is derived from an EMBL/GenBank/DDBJ whole genome shotgun (WGS) entry which is preliminary data.</text>
</comment>
<dbReference type="RefSeq" id="WP_039355088.1">
    <property type="nucleotide sequence ID" value="NZ_FOLA01000033.1"/>
</dbReference>
<proteinExistence type="predicted"/>
<protein>
    <submittedName>
        <fullName evidence="1">Uncharacterized protein</fullName>
    </submittedName>
</protein>
<organism evidence="1 2">
    <name type="scientific">Kaistella jeonii</name>
    <dbReference type="NCBI Taxonomy" id="266749"/>
    <lineage>
        <taxon>Bacteria</taxon>
        <taxon>Pseudomonadati</taxon>
        <taxon>Bacteroidota</taxon>
        <taxon>Flavobacteriia</taxon>
        <taxon>Flavobacteriales</taxon>
        <taxon>Weeksellaceae</taxon>
        <taxon>Chryseobacterium group</taxon>
        <taxon>Kaistella</taxon>
    </lineage>
</organism>
<reference evidence="1 2" key="1">
    <citation type="submission" date="2014-10" db="EMBL/GenBank/DDBJ databases">
        <title>Kaistella jeonii genome.</title>
        <authorList>
            <person name="Clayton J.T."/>
            <person name="Newman J.D."/>
        </authorList>
    </citation>
    <scope>NUCLEOTIDE SEQUENCE [LARGE SCALE GENOMIC DNA]</scope>
    <source>
        <strain evidence="1 2">DSM 17048</strain>
    </source>
</reference>
<keyword evidence="2" id="KW-1185">Reference proteome</keyword>
<evidence type="ECO:0000313" key="2">
    <source>
        <dbReference type="Proteomes" id="UP000031473"/>
    </source>
</evidence>
<dbReference type="AlphaFoldDB" id="A0A0C1ERX4"/>
<sequence>MYGIVVYSTYDSALEDKVAHFTDVFIVDSEITSEEEIQIIENKINEYAKKIKSSKVIDKKLKCFDTTKEVHQYIEYFRRGLSYRPTDISTFDSIANYTLERAVLRNYYNMGE</sequence>
<dbReference type="EMBL" id="JSYL01000024">
    <property type="protein sequence ID" value="KIA82618.1"/>
    <property type="molecule type" value="Genomic_DNA"/>
</dbReference>
<dbReference type="Proteomes" id="UP000031473">
    <property type="component" value="Unassembled WGS sequence"/>
</dbReference>
<name>A0A0C1ERX4_9FLAO</name>
<evidence type="ECO:0000313" key="1">
    <source>
        <dbReference type="EMBL" id="KIA82618.1"/>
    </source>
</evidence>
<accession>A0A0C1ERX4</accession>